<comment type="caution">
    <text evidence="1">The sequence shown here is derived from an EMBL/GenBank/DDBJ whole genome shotgun (WGS) entry which is preliminary data.</text>
</comment>
<organism evidence="1 2">
    <name type="scientific">Burkholderia ambifaria IOP40-10</name>
    <dbReference type="NCBI Taxonomy" id="396596"/>
    <lineage>
        <taxon>Bacteria</taxon>
        <taxon>Pseudomonadati</taxon>
        <taxon>Pseudomonadota</taxon>
        <taxon>Betaproteobacteria</taxon>
        <taxon>Burkholderiales</taxon>
        <taxon>Burkholderiaceae</taxon>
        <taxon>Burkholderia</taxon>
        <taxon>Burkholderia cepacia complex</taxon>
    </lineage>
</organism>
<proteinExistence type="predicted"/>
<dbReference type="Proteomes" id="UP000005463">
    <property type="component" value="Unassembled WGS sequence"/>
</dbReference>
<evidence type="ECO:0000313" key="1">
    <source>
        <dbReference type="EMBL" id="EDT00997.1"/>
    </source>
</evidence>
<reference evidence="1 2" key="1">
    <citation type="submission" date="2008-03" db="EMBL/GenBank/DDBJ databases">
        <title>Sequencing of the draft genome and assembly of Burkholderia ambifaria IOP40-10.</title>
        <authorList>
            <consortium name="US DOE Joint Genome Institute (JGI-PGF)"/>
            <person name="Copeland A."/>
            <person name="Lucas S."/>
            <person name="Lapidus A."/>
            <person name="Glavina del Rio T."/>
            <person name="Dalin E."/>
            <person name="Tice H."/>
            <person name="Bruce D."/>
            <person name="Goodwin L."/>
            <person name="Pitluck S."/>
            <person name="Larimer F."/>
            <person name="Land M.L."/>
            <person name="Hauser L."/>
            <person name="Tiedje J."/>
            <person name="Richardson P."/>
        </authorList>
    </citation>
    <scope>NUCLEOTIDE SEQUENCE [LARGE SCALE GENOMIC DNA]</scope>
    <source>
        <strain evidence="1 2">IOP40-10</strain>
    </source>
</reference>
<gene>
    <name evidence="1" type="ORF">BamIOP4010DRAFT_5497</name>
</gene>
<protein>
    <submittedName>
        <fullName evidence="1">Uncharacterized protein</fullName>
    </submittedName>
</protein>
<accession>B1FN86</accession>
<dbReference type="AlphaFoldDB" id="B1FN86"/>
<dbReference type="EMBL" id="ABLC01000221">
    <property type="protein sequence ID" value="EDT00997.1"/>
    <property type="molecule type" value="Genomic_DNA"/>
</dbReference>
<name>B1FN86_9BURK</name>
<sequence>MRLVEDVAEFALLAERRVRRAAHRQIAAHPCAQVGHVRRAAVHVRDRPLAARDRVDLLLQHLAEHHDPAIGRAEVLARTIEDRALRLDRHRILAHERVHQVAARRVGARRLLDDLRRLVRGRLRAVRVRRERHPDDPRRRIVDRHAPVHLGHDPQHVREHHQVAPATALAFVFPALHDAPVEALEAEPLERLAEPGRVAHAEVLEVFRVRIEGVRDVDRVFLHLEPVAREIVLHLEMADAVVAHEDVPVRKRGLLLRRPHVCEDQPAAFVRRVAVDQLLADAARLRRFERPLHAFAGRVVLPAVIRAADRGFLDEAVQQRCTAMRATLLHEQHAAVAGAREHQILAENPHAFRLAGFGQLRRITDRMPVATQQLAARRAGPHAGQQFVGGVVKHEYTSLSGCSGLYRPGDVCVPANPRVAIRPSINLFF</sequence>
<evidence type="ECO:0000313" key="2">
    <source>
        <dbReference type="Proteomes" id="UP000005463"/>
    </source>
</evidence>